<dbReference type="OMA" id="EFFHLMN"/>
<dbReference type="Gene3D" id="1.25.40.10">
    <property type="entry name" value="Tetratricopeptide repeat domain"/>
    <property type="match status" value="3"/>
</dbReference>
<dbReference type="AlphaFoldDB" id="A0A5K1FJI4"/>
<feature type="repeat" description="PPR" evidence="3">
    <location>
        <begin position="371"/>
        <end position="405"/>
    </location>
</feature>
<dbReference type="PROSITE" id="PS51375">
    <property type="entry name" value="PPR"/>
    <property type="match status" value="3"/>
</dbReference>
<feature type="repeat" description="PPR" evidence="3">
    <location>
        <begin position="305"/>
        <end position="339"/>
    </location>
</feature>
<name>A0A5K1FJI4_9MAGN</name>
<comment type="similarity">
    <text evidence="1">Belongs to the PPR family. P subfamily.</text>
</comment>
<evidence type="ECO:0008006" key="5">
    <source>
        <dbReference type="Google" id="ProtNLM"/>
    </source>
</evidence>
<accession>A0A5K1FJI4</accession>
<dbReference type="InterPro" id="IPR011990">
    <property type="entry name" value="TPR-like_helical_dom_sf"/>
</dbReference>
<dbReference type="EMBL" id="LR721786">
    <property type="protein sequence ID" value="VVW62930.1"/>
    <property type="molecule type" value="Genomic_DNA"/>
</dbReference>
<evidence type="ECO:0000256" key="1">
    <source>
        <dbReference type="ARBA" id="ARBA00007626"/>
    </source>
</evidence>
<evidence type="ECO:0000256" key="3">
    <source>
        <dbReference type="PROSITE-ProRule" id="PRU00708"/>
    </source>
</evidence>
<protein>
    <recommendedName>
        <fullName evidence="5">Pentacotripeptide-repeat region of PRORP domain-containing protein</fullName>
    </recommendedName>
</protein>
<dbReference type="Pfam" id="PF12854">
    <property type="entry name" value="PPR_1"/>
    <property type="match status" value="1"/>
</dbReference>
<dbReference type="InterPro" id="IPR050667">
    <property type="entry name" value="PPR-containing_protein"/>
</dbReference>
<evidence type="ECO:0000256" key="2">
    <source>
        <dbReference type="ARBA" id="ARBA00022737"/>
    </source>
</evidence>
<dbReference type="OrthoDB" id="1846553at2759"/>
<dbReference type="Pfam" id="PF13041">
    <property type="entry name" value="PPR_2"/>
    <property type="match status" value="2"/>
</dbReference>
<feature type="repeat" description="PPR" evidence="3">
    <location>
        <begin position="235"/>
        <end position="269"/>
    </location>
</feature>
<dbReference type="PANTHER" id="PTHR47939">
    <property type="entry name" value="MEMBRANE-ASSOCIATED SALT-INDUCIBLE PROTEIN-LIKE"/>
    <property type="match status" value="1"/>
</dbReference>
<keyword evidence="2" id="KW-0677">Repeat</keyword>
<dbReference type="InterPro" id="IPR002885">
    <property type="entry name" value="PPR_rpt"/>
</dbReference>
<dbReference type="PANTHER" id="PTHR47939:SF12">
    <property type="entry name" value="PENTACOTRIPEPTIDE-REPEAT REGION OF PRORP DOMAIN-CONTAINING PROTEIN"/>
    <property type="match status" value="1"/>
</dbReference>
<proteinExistence type="inferred from homology"/>
<dbReference type="Gramene" id="NC8G0280790.1">
    <property type="protein sequence ID" value="NC8G0280790.1:cds"/>
    <property type="gene ID" value="NC8G0280790"/>
</dbReference>
<sequence>MLLCWFDVNEQPPDSAGQAPQGGMLQRLATLARRHHHRHLHLCPHHVLRRTLCDQSQAVNGIDPSQLLRVCTVLYQQRDAPDANLHSHLQKCEFDLTHEFFLQVCNKFLFSWKPPFRFFKFTQTHHPSFVHTTTTYNKIVDILGKSKTFHLLWETITEMAHKGLVNDRSFQIAVKSLASSREMKKSVEIFHLMDANNFPYSLKTLNRVVESLCGARLVEEAWTIVKKLRQCIRPSEVTYKFLIVGFCRTGNLVQASKIWNVMVDEGFVPEVEACDEMIETFFKNNKGVEAVKLFMSMREKKPDLGLSTYRILITWFCKQEKVEQAFHMFDEMNKRGIAADNCIYAALIFGLGNKGRVKEAYKMLEGVENPDVGVYHGMIKALVNLKRPGEATEVFRRMILRGCEPTMHTYIMLLQGHLGKKGRKGPHASVNFDTVFVGGLVKKGKSLEACKYLERMINRGTEVPRFDFNKFLYLFSDEEGIEMFEEIGKRLREVGLNDLADIFVRYGETMTTRDRRRRRRIEAVPLSSC</sequence>
<organism evidence="4">
    <name type="scientific">Nymphaea colorata</name>
    <name type="common">pocket water lily</name>
    <dbReference type="NCBI Taxonomy" id="210225"/>
    <lineage>
        <taxon>Eukaryota</taxon>
        <taxon>Viridiplantae</taxon>
        <taxon>Streptophyta</taxon>
        <taxon>Embryophyta</taxon>
        <taxon>Tracheophyta</taxon>
        <taxon>Spermatophyta</taxon>
        <taxon>Magnoliopsida</taxon>
        <taxon>Nymphaeales</taxon>
        <taxon>Nymphaeaceae</taxon>
        <taxon>Nymphaea</taxon>
    </lineage>
</organism>
<evidence type="ECO:0000313" key="4">
    <source>
        <dbReference type="EMBL" id="VVW62930.1"/>
    </source>
</evidence>
<dbReference type="NCBIfam" id="TIGR00756">
    <property type="entry name" value="PPR"/>
    <property type="match status" value="3"/>
</dbReference>
<reference evidence="4" key="1">
    <citation type="submission" date="2019-09" db="EMBL/GenBank/DDBJ databases">
        <authorList>
            <person name="Zhang L."/>
        </authorList>
    </citation>
    <scope>NUCLEOTIDE SEQUENCE</scope>
</reference>
<dbReference type="Pfam" id="PF01535">
    <property type="entry name" value="PPR"/>
    <property type="match status" value="3"/>
</dbReference>
<gene>
    <name evidence="4" type="ORF">NYM_LOCUS26181</name>
</gene>